<evidence type="ECO:0000313" key="1">
    <source>
        <dbReference type="EMBL" id="CRL01344.1"/>
    </source>
</evidence>
<gene>
    <name evidence="1" type="ORF">CLUMA_CG014734</name>
</gene>
<sequence>MCNGKALQTQSCKKMNVKAKKPERYFDTSVTYKHDQHETLNRFLIALHKKLCRENAVRMFDIFLILKFTACDSAGWLLYIQNFNSNTTLNGTYVQCFKT</sequence>
<organism evidence="1 2">
    <name type="scientific">Clunio marinus</name>
    <dbReference type="NCBI Taxonomy" id="568069"/>
    <lineage>
        <taxon>Eukaryota</taxon>
        <taxon>Metazoa</taxon>
        <taxon>Ecdysozoa</taxon>
        <taxon>Arthropoda</taxon>
        <taxon>Hexapoda</taxon>
        <taxon>Insecta</taxon>
        <taxon>Pterygota</taxon>
        <taxon>Neoptera</taxon>
        <taxon>Endopterygota</taxon>
        <taxon>Diptera</taxon>
        <taxon>Nematocera</taxon>
        <taxon>Chironomoidea</taxon>
        <taxon>Chironomidae</taxon>
        <taxon>Clunio</taxon>
    </lineage>
</organism>
<name>A0A1J1IMF3_9DIPT</name>
<evidence type="ECO:0000313" key="2">
    <source>
        <dbReference type="Proteomes" id="UP000183832"/>
    </source>
</evidence>
<dbReference type="AlphaFoldDB" id="A0A1J1IMF3"/>
<reference evidence="1 2" key="1">
    <citation type="submission" date="2015-04" db="EMBL/GenBank/DDBJ databases">
        <authorList>
            <person name="Syromyatnikov M.Y."/>
            <person name="Popov V.N."/>
        </authorList>
    </citation>
    <scope>NUCLEOTIDE SEQUENCE [LARGE SCALE GENOMIC DNA]</scope>
</reference>
<accession>A0A1J1IMF3</accession>
<keyword evidence="2" id="KW-1185">Reference proteome</keyword>
<protein>
    <submittedName>
        <fullName evidence="1">CLUMA_CG014734, isoform A</fullName>
    </submittedName>
</protein>
<dbReference type="Proteomes" id="UP000183832">
    <property type="component" value="Unassembled WGS sequence"/>
</dbReference>
<proteinExistence type="predicted"/>
<dbReference type="EMBL" id="CVRI01000055">
    <property type="protein sequence ID" value="CRL01344.1"/>
    <property type="molecule type" value="Genomic_DNA"/>
</dbReference>